<comment type="caution">
    <text evidence="6">The sequence shown here is derived from an EMBL/GenBank/DDBJ whole genome shotgun (WGS) entry which is preliminary data.</text>
</comment>
<evidence type="ECO:0000313" key="7">
    <source>
        <dbReference type="Proteomes" id="UP001552299"/>
    </source>
</evidence>
<keyword evidence="1" id="KW-0805">Transcription regulation</keyword>
<keyword evidence="4" id="KW-0539">Nucleus</keyword>
<feature type="domain" description="NAC" evidence="5">
    <location>
        <begin position="7"/>
        <end position="158"/>
    </location>
</feature>
<reference evidence="6 7" key="1">
    <citation type="journal article" date="2024" name="Plant Biotechnol. J.">
        <title>Dendrobium thyrsiflorum genome and its molecular insights into genes involved in important horticultural traits.</title>
        <authorList>
            <person name="Chen B."/>
            <person name="Wang J.Y."/>
            <person name="Zheng P.J."/>
            <person name="Li K.L."/>
            <person name="Liang Y.M."/>
            <person name="Chen X.F."/>
            <person name="Zhang C."/>
            <person name="Zhao X."/>
            <person name="He X."/>
            <person name="Zhang G.Q."/>
            <person name="Liu Z.J."/>
            <person name="Xu Q."/>
        </authorList>
    </citation>
    <scope>NUCLEOTIDE SEQUENCE [LARGE SCALE GENOMIC DNA]</scope>
    <source>
        <strain evidence="6">GZMU011</strain>
    </source>
</reference>
<dbReference type="GO" id="GO:0005634">
    <property type="term" value="C:nucleus"/>
    <property type="evidence" value="ECO:0007669"/>
    <property type="project" value="UniProtKB-ARBA"/>
</dbReference>
<dbReference type="Proteomes" id="UP001552299">
    <property type="component" value="Unassembled WGS sequence"/>
</dbReference>
<dbReference type="Gene3D" id="2.170.150.80">
    <property type="entry name" value="NAC domain"/>
    <property type="match status" value="1"/>
</dbReference>
<keyword evidence="2" id="KW-0238">DNA-binding</keyword>
<organism evidence="6 7">
    <name type="scientific">Dendrobium thyrsiflorum</name>
    <name type="common">Pinecone-like raceme dendrobium</name>
    <name type="synonym">Orchid</name>
    <dbReference type="NCBI Taxonomy" id="117978"/>
    <lineage>
        <taxon>Eukaryota</taxon>
        <taxon>Viridiplantae</taxon>
        <taxon>Streptophyta</taxon>
        <taxon>Embryophyta</taxon>
        <taxon>Tracheophyta</taxon>
        <taxon>Spermatophyta</taxon>
        <taxon>Magnoliopsida</taxon>
        <taxon>Liliopsida</taxon>
        <taxon>Asparagales</taxon>
        <taxon>Orchidaceae</taxon>
        <taxon>Epidendroideae</taxon>
        <taxon>Malaxideae</taxon>
        <taxon>Dendrobiinae</taxon>
        <taxon>Dendrobium</taxon>
    </lineage>
</organism>
<dbReference type="InterPro" id="IPR036093">
    <property type="entry name" value="NAC_dom_sf"/>
</dbReference>
<name>A0ABD0VA65_DENTH</name>
<evidence type="ECO:0000259" key="5">
    <source>
        <dbReference type="PROSITE" id="PS51005"/>
    </source>
</evidence>
<evidence type="ECO:0000256" key="4">
    <source>
        <dbReference type="ARBA" id="ARBA00023242"/>
    </source>
</evidence>
<accession>A0ABD0VA65</accession>
<gene>
    <name evidence="6" type="ORF">M5K25_011592</name>
</gene>
<dbReference type="InterPro" id="IPR003441">
    <property type="entry name" value="NAC-dom"/>
</dbReference>
<sequence length="323" mass="37039">MDDSLHLLPGFRFHPTDEEIITHYLLEKIIDQSFKSIAIGEGSFNECEPWDLPGKANMGEKEWYFFCKRDRKYPTGMRTNRATSTGYWKATGKDKEIFKGKGVLVGMKKTLVFYSGRAPRGLKTKWVMHEYRLEGKYQYNNFSTPHQEEWVVCKVYNKKDTKISTGQQAEVAERMNSSFVDDLLVDNPDQLLLPLTNSPFFYNSRNNDIKEEADGQENEFLQSFFSMRPEKQILSHFQQEEAMLGASSNSNGDSLSLRGNGVKIEKISYSNSNSNSVFSASMDTGMSSEKNMEEIGSFQSYENHLSPCVEQVDFDGIWNNELI</sequence>
<dbReference type="PROSITE" id="PS51005">
    <property type="entry name" value="NAC"/>
    <property type="match status" value="1"/>
</dbReference>
<keyword evidence="7" id="KW-1185">Reference proteome</keyword>
<dbReference type="GO" id="GO:0003677">
    <property type="term" value="F:DNA binding"/>
    <property type="evidence" value="ECO:0007669"/>
    <property type="project" value="UniProtKB-KW"/>
</dbReference>
<protein>
    <recommendedName>
        <fullName evidence="5">NAC domain-containing protein</fullName>
    </recommendedName>
</protein>
<dbReference type="PANTHER" id="PTHR31744">
    <property type="entry name" value="PROTEIN CUP-SHAPED COTYLEDON 2-RELATED"/>
    <property type="match status" value="1"/>
</dbReference>
<dbReference type="PANTHER" id="PTHR31744:SF92">
    <property type="entry name" value="NAC DOMAIN-CONTAINING PROTEIN 87"/>
    <property type="match status" value="1"/>
</dbReference>
<evidence type="ECO:0000256" key="3">
    <source>
        <dbReference type="ARBA" id="ARBA00023163"/>
    </source>
</evidence>
<dbReference type="FunFam" id="2.170.150.80:FF:000006">
    <property type="entry name" value="NAC domain-containing protein 100-like"/>
    <property type="match status" value="1"/>
</dbReference>
<evidence type="ECO:0000256" key="2">
    <source>
        <dbReference type="ARBA" id="ARBA00023125"/>
    </source>
</evidence>
<dbReference type="Pfam" id="PF02365">
    <property type="entry name" value="NAM"/>
    <property type="match status" value="1"/>
</dbReference>
<keyword evidence="3" id="KW-0804">Transcription</keyword>
<dbReference type="SUPFAM" id="SSF101941">
    <property type="entry name" value="NAC domain"/>
    <property type="match status" value="1"/>
</dbReference>
<evidence type="ECO:0000256" key="1">
    <source>
        <dbReference type="ARBA" id="ARBA00023015"/>
    </source>
</evidence>
<dbReference type="EMBL" id="JANQDX010000009">
    <property type="protein sequence ID" value="KAL0919497.1"/>
    <property type="molecule type" value="Genomic_DNA"/>
</dbReference>
<proteinExistence type="predicted"/>
<evidence type="ECO:0000313" key="6">
    <source>
        <dbReference type="EMBL" id="KAL0919497.1"/>
    </source>
</evidence>
<dbReference type="AlphaFoldDB" id="A0ABD0VA65"/>